<gene>
    <name evidence="2" type="ORF">D7V64_05535</name>
    <name evidence="3" type="ORF">D9K79_03225</name>
</gene>
<keyword evidence="4" id="KW-1185">Reference proteome</keyword>
<evidence type="ECO:0008006" key="6">
    <source>
        <dbReference type="Google" id="ProtNLM"/>
    </source>
</evidence>
<evidence type="ECO:0000313" key="5">
    <source>
        <dbReference type="Proteomes" id="UP000281084"/>
    </source>
</evidence>
<dbReference type="AlphaFoldDB" id="A0A3A8G5W3"/>
<dbReference type="PROSITE" id="PS51257">
    <property type="entry name" value="PROKAR_LIPOPROTEIN"/>
    <property type="match status" value="1"/>
</dbReference>
<evidence type="ECO:0000313" key="2">
    <source>
        <dbReference type="EMBL" id="RKG54038.1"/>
    </source>
</evidence>
<keyword evidence="1" id="KW-0472">Membrane</keyword>
<protein>
    <recommendedName>
        <fullName evidence="6">Lipoprotein</fullName>
    </recommendedName>
</protein>
<accession>A0A3A8G5W3</accession>
<reference evidence="2 5" key="2">
    <citation type="submission" date="2018-09" db="EMBL/GenBank/DDBJ databases">
        <title>The draft genome of Acinetobacter spp. strains.</title>
        <authorList>
            <person name="Qin J."/>
            <person name="Feng Y."/>
            <person name="Zong Z."/>
        </authorList>
    </citation>
    <scope>NUCLEOTIDE SEQUENCE [LARGE SCALE GENOMIC DNA]</scope>
    <source>
        <strain evidence="2 5">WCHAc060002</strain>
    </source>
</reference>
<sequence>MKTKLMCAIMAIFVLSSVGCLIIGIHNSDLIFLLMGLLMGTASGLMYLEVKKEYSNPFSKD</sequence>
<evidence type="ECO:0000313" key="3">
    <source>
        <dbReference type="EMBL" id="RLL49341.1"/>
    </source>
</evidence>
<keyword evidence="1" id="KW-0812">Transmembrane</keyword>
<feature type="transmembrane region" description="Helical" evidence="1">
    <location>
        <begin position="30"/>
        <end position="50"/>
    </location>
</feature>
<dbReference type="EMBL" id="RCHE01000004">
    <property type="protein sequence ID" value="RLL49341.1"/>
    <property type="molecule type" value="Genomic_DNA"/>
</dbReference>
<name>A0A3A8G5W3_9GAMM</name>
<evidence type="ECO:0000313" key="4">
    <source>
        <dbReference type="Proteomes" id="UP000273105"/>
    </source>
</evidence>
<evidence type="ECO:0000256" key="1">
    <source>
        <dbReference type="SAM" id="Phobius"/>
    </source>
</evidence>
<comment type="caution">
    <text evidence="2">The sequence shown here is derived from an EMBL/GenBank/DDBJ whole genome shotgun (WGS) entry which is preliminary data.</text>
</comment>
<dbReference type="Proteomes" id="UP000273105">
    <property type="component" value="Unassembled WGS sequence"/>
</dbReference>
<organism evidence="2 5">
    <name type="scientific">Acinetobacter cumulans</name>
    <dbReference type="NCBI Taxonomy" id="2136182"/>
    <lineage>
        <taxon>Bacteria</taxon>
        <taxon>Pseudomonadati</taxon>
        <taxon>Pseudomonadota</taxon>
        <taxon>Gammaproteobacteria</taxon>
        <taxon>Moraxellales</taxon>
        <taxon>Moraxellaceae</taxon>
        <taxon>Acinetobacter</taxon>
    </lineage>
</organism>
<reference evidence="3 4" key="1">
    <citation type="submission" date="2018-09" db="EMBL/GenBank/DDBJ databases">
        <title>The draft genome of Acinetobacter sp. strains.</title>
        <authorList>
            <person name="Qin J."/>
            <person name="Feng Y."/>
            <person name="Zong Z."/>
        </authorList>
    </citation>
    <scope>NUCLEOTIDE SEQUENCE [LARGE SCALE GENOMIC DNA]</scope>
    <source>
        <strain evidence="3 4">WCHAc060001</strain>
    </source>
</reference>
<dbReference type="EMBL" id="RAXZ01000005">
    <property type="protein sequence ID" value="RKG54038.1"/>
    <property type="molecule type" value="Genomic_DNA"/>
</dbReference>
<proteinExistence type="predicted"/>
<dbReference type="Proteomes" id="UP000281084">
    <property type="component" value="Unassembled WGS sequence"/>
</dbReference>
<keyword evidence="1" id="KW-1133">Transmembrane helix</keyword>